<dbReference type="GO" id="GO:0016787">
    <property type="term" value="F:hydrolase activity"/>
    <property type="evidence" value="ECO:0007669"/>
    <property type="project" value="UniProtKB-KW"/>
</dbReference>
<gene>
    <name evidence="3" type="ORF">HNP48_005682</name>
</gene>
<proteinExistence type="predicted"/>
<feature type="chain" id="PRO_5030846857" evidence="2">
    <location>
        <begin position="20"/>
        <end position="455"/>
    </location>
</feature>
<accession>A0A7X0UCU0</accession>
<comment type="caution">
    <text evidence="3">The sequence shown here is derived from an EMBL/GenBank/DDBJ whole genome shotgun (WGS) entry which is preliminary data.</text>
</comment>
<evidence type="ECO:0000256" key="2">
    <source>
        <dbReference type="SAM" id="SignalP"/>
    </source>
</evidence>
<dbReference type="AlphaFoldDB" id="A0A7X0UCU0"/>
<dbReference type="Gene3D" id="3.40.50.1820">
    <property type="entry name" value="alpha/beta hydrolase"/>
    <property type="match status" value="1"/>
</dbReference>
<protein>
    <submittedName>
        <fullName evidence="3">Dienelactone hydrolase</fullName>
    </submittedName>
</protein>
<evidence type="ECO:0000313" key="4">
    <source>
        <dbReference type="Proteomes" id="UP000575083"/>
    </source>
</evidence>
<name>A0A7X0UCU0_9BURK</name>
<feature type="compositionally biased region" description="Basic and acidic residues" evidence="1">
    <location>
        <begin position="300"/>
        <end position="310"/>
    </location>
</feature>
<organism evidence="3 4">
    <name type="scientific">Acidovorax soli</name>
    <dbReference type="NCBI Taxonomy" id="592050"/>
    <lineage>
        <taxon>Bacteria</taxon>
        <taxon>Pseudomonadati</taxon>
        <taxon>Pseudomonadota</taxon>
        <taxon>Betaproteobacteria</taxon>
        <taxon>Burkholderiales</taxon>
        <taxon>Comamonadaceae</taxon>
        <taxon>Acidovorax</taxon>
    </lineage>
</organism>
<sequence>MRGLLLSLALGGATTIAHAADPAALDCLGPVRHESPAPGSAEWAQRDADNMACARQRIDDFAQQPAALFTPGKTPALDAYRNPASHAGKRFRYTEASTPSASGKPIAVEIYRPCAAGSCTGLPAGLKTFEPPYPAVVIVHGGYSSKRLHRSAAQVLAEAGYMTIALETTAPMGTHGPDAQSVVDWLFATPKAPLAGDAARFFPHWDQLDARMVGIAGHSQGGSTASLIGQTDKRIGAIVAWDNLTALKTGWVDKIGMDPAADLAIRTPALGIGADYYFKVVPTTEPPEPAKTNTQGGRGRGTEAHPKDPGYQELKAAGVDTMLVMLRAGTHLDFSLFGGPASRYGEGVINYYTLAWFDRYLKGAHDPALATDAFKRLTAQSFDDSADRHNISQGLYDSKAVAAGDAITQGNRPYRIAGTPVRDRLSFYFRSRCAITQPGSTLRVGSEDMRAAGCR</sequence>
<dbReference type="SUPFAM" id="SSF53474">
    <property type="entry name" value="alpha/beta-Hydrolases"/>
    <property type="match status" value="1"/>
</dbReference>
<keyword evidence="3" id="KW-0378">Hydrolase</keyword>
<feature type="region of interest" description="Disordered" evidence="1">
    <location>
        <begin position="283"/>
        <end position="310"/>
    </location>
</feature>
<dbReference type="EMBL" id="JACHLK010000015">
    <property type="protein sequence ID" value="MBB6562965.1"/>
    <property type="molecule type" value="Genomic_DNA"/>
</dbReference>
<keyword evidence="2" id="KW-0732">Signal</keyword>
<evidence type="ECO:0000313" key="3">
    <source>
        <dbReference type="EMBL" id="MBB6562965.1"/>
    </source>
</evidence>
<feature type="signal peptide" evidence="2">
    <location>
        <begin position="1"/>
        <end position="19"/>
    </location>
</feature>
<dbReference type="Proteomes" id="UP000575083">
    <property type="component" value="Unassembled WGS sequence"/>
</dbReference>
<dbReference type="InterPro" id="IPR029058">
    <property type="entry name" value="AB_hydrolase_fold"/>
</dbReference>
<evidence type="ECO:0000256" key="1">
    <source>
        <dbReference type="SAM" id="MobiDB-lite"/>
    </source>
</evidence>
<reference evidence="3 4" key="1">
    <citation type="submission" date="2020-08" db="EMBL/GenBank/DDBJ databases">
        <title>Functional genomics of gut bacteria from endangered species of beetles.</title>
        <authorList>
            <person name="Carlos-Shanley C."/>
        </authorList>
    </citation>
    <scope>NUCLEOTIDE SEQUENCE [LARGE SCALE GENOMIC DNA]</scope>
    <source>
        <strain evidence="3 4">S00198</strain>
    </source>
</reference>
<keyword evidence="4" id="KW-1185">Reference proteome</keyword>
<dbReference type="RefSeq" id="WP_184863474.1">
    <property type="nucleotide sequence ID" value="NZ_JACHLK010000015.1"/>
</dbReference>